<accession>A0AA86T163</accession>
<keyword evidence="3" id="KW-1185">Reference proteome</keyword>
<feature type="region of interest" description="Disordered" evidence="1">
    <location>
        <begin position="133"/>
        <end position="162"/>
    </location>
</feature>
<gene>
    <name evidence="2" type="ORF">AYBTSS11_LOCUS19422</name>
</gene>
<proteinExistence type="predicted"/>
<evidence type="ECO:0000256" key="1">
    <source>
        <dbReference type="SAM" id="MobiDB-lite"/>
    </source>
</evidence>
<dbReference type="EMBL" id="OY731403">
    <property type="protein sequence ID" value="CAJ1962770.1"/>
    <property type="molecule type" value="Genomic_DNA"/>
</dbReference>
<dbReference type="Proteomes" id="UP001189624">
    <property type="component" value="Chromosome 6"/>
</dbReference>
<evidence type="ECO:0000313" key="3">
    <source>
        <dbReference type="Proteomes" id="UP001189624"/>
    </source>
</evidence>
<evidence type="ECO:0000313" key="2">
    <source>
        <dbReference type="EMBL" id="CAJ1962770.1"/>
    </source>
</evidence>
<organism evidence="2 3">
    <name type="scientific">Sphenostylis stenocarpa</name>
    <dbReference type="NCBI Taxonomy" id="92480"/>
    <lineage>
        <taxon>Eukaryota</taxon>
        <taxon>Viridiplantae</taxon>
        <taxon>Streptophyta</taxon>
        <taxon>Embryophyta</taxon>
        <taxon>Tracheophyta</taxon>
        <taxon>Spermatophyta</taxon>
        <taxon>Magnoliopsida</taxon>
        <taxon>eudicotyledons</taxon>
        <taxon>Gunneridae</taxon>
        <taxon>Pentapetalae</taxon>
        <taxon>rosids</taxon>
        <taxon>fabids</taxon>
        <taxon>Fabales</taxon>
        <taxon>Fabaceae</taxon>
        <taxon>Papilionoideae</taxon>
        <taxon>50 kb inversion clade</taxon>
        <taxon>NPAAA clade</taxon>
        <taxon>indigoferoid/millettioid clade</taxon>
        <taxon>Phaseoleae</taxon>
        <taxon>Sphenostylis</taxon>
    </lineage>
</organism>
<protein>
    <submittedName>
        <fullName evidence="2">Uncharacterized protein</fullName>
    </submittedName>
</protein>
<feature type="compositionally biased region" description="Basic and acidic residues" evidence="1">
    <location>
        <begin position="153"/>
        <end position="162"/>
    </location>
</feature>
<reference evidence="2" key="1">
    <citation type="submission" date="2023-10" db="EMBL/GenBank/DDBJ databases">
        <authorList>
            <person name="Domelevo Entfellner J.-B."/>
        </authorList>
    </citation>
    <scope>NUCLEOTIDE SEQUENCE</scope>
</reference>
<dbReference type="AlphaFoldDB" id="A0AA86T163"/>
<name>A0AA86T163_9FABA</name>
<sequence>MAKQDHGKFFLKMPWRIPHSDTPYPPSHLYNFLATFRESKHQLGRLCMSMAENNENVQELNNNISETATTEAKKEIEPFSGVIDTDEVREKIESDPFIQQTVESFLKHAEFKRREEEHDKECAFVDSILRTPEFNNEEEHEHDHCGNQGSTIEDAKHTTKTP</sequence>
<dbReference type="Gramene" id="rna-AYBTSS11_LOCUS19422">
    <property type="protein sequence ID" value="CAJ1962770.1"/>
    <property type="gene ID" value="gene-AYBTSS11_LOCUS19422"/>
</dbReference>